<feature type="coiled-coil region" evidence="5">
    <location>
        <begin position="282"/>
        <end position="355"/>
    </location>
</feature>
<organism evidence="9 10">
    <name type="scientific">Adineta steineri</name>
    <dbReference type="NCBI Taxonomy" id="433720"/>
    <lineage>
        <taxon>Eukaryota</taxon>
        <taxon>Metazoa</taxon>
        <taxon>Spiralia</taxon>
        <taxon>Gnathifera</taxon>
        <taxon>Rotifera</taxon>
        <taxon>Eurotatoria</taxon>
        <taxon>Bdelloidea</taxon>
        <taxon>Adinetida</taxon>
        <taxon>Adinetidae</taxon>
        <taxon>Adineta</taxon>
    </lineage>
</organism>
<name>A0A819ZCI8_9BILA</name>
<dbReference type="PANTHER" id="PTHR47193:SF1">
    <property type="entry name" value="CATION CHANNEL SPERM-ASSOCIATED PROTEIN 1"/>
    <property type="match status" value="1"/>
</dbReference>
<dbReference type="OrthoDB" id="431720at2759"/>
<dbReference type="EMBL" id="CAJNON010000024">
    <property type="protein sequence ID" value="CAF0806841.1"/>
    <property type="molecule type" value="Genomic_DNA"/>
</dbReference>
<gene>
    <name evidence="9" type="ORF">OKA104_LOCUS38816</name>
    <name evidence="8" type="ORF">VCS650_LOCUS4324</name>
</gene>
<feature type="transmembrane region" description="Helical" evidence="6">
    <location>
        <begin position="27"/>
        <end position="45"/>
    </location>
</feature>
<evidence type="ECO:0000313" key="9">
    <source>
        <dbReference type="EMBL" id="CAF4161384.1"/>
    </source>
</evidence>
<dbReference type="InterPro" id="IPR027359">
    <property type="entry name" value="Volt_channel_dom_sf"/>
</dbReference>
<protein>
    <recommendedName>
        <fullName evidence="7">Ion transport domain-containing protein</fullName>
    </recommendedName>
</protein>
<evidence type="ECO:0000256" key="6">
    <source>
        <dbReference type="SAM" id="Phobius"/>
    </source>
</evidence>
<sequence length="372" mass="44384">MAARLHKFLDQYSSSICTLNNVVESKYFTLIMLAVILSNTVVMIFETYDFYYQKYYSFFLLCERIYLCIYIIECCLKIWVFSWRFFKTLWNCFDLFIIIISIIDLITQQLTHDSTHSSLQIDHNKQIQTQFERINHFLKILRVLRVLRSFRALRVLRTIRFIQSVHTIVKTCSKALPAMASITFIMIIITCISAIIARSLFADVCPEKFDNLVNTFFSLFTLLTLDDWYSIYQVCSERDYSNFELIFCLIYIFIINFILLNLLMAVLVDSFQDTLDYDTKENNQLKNENNAEEKIENNLTKLIEEYCVDRKFNEEKNDISTEKRLKLMKEYFMLLESLESRMEKHEQLIKLKQKSIKFTLIDQENRKVAAKK</sequence>
<dbReference type="AlphaFoldDB" id="A0A819ZCI8"/>
<dbReference type="GO" id="GO:0036128">
    <property type="term" value="C:CatSper complex"/>
    <property type="evidence" value="ECO:0007669"/>
    <property type="project" value="InterPro"/>
</dbReference>
<proteinExistence type="predicted"/>
<dbReference type="GO" id="GO:0005245">
    <property type="term" value="F:voltage-gated calcium channel activity"/>
    <property type="evidence" value="ECO:0007669"/>
    <property type="project" value="TreeGrafter"/>
</dbReference>
<dbReference type="InterPro" id="IPR028746">
    <property type="entry name" value="CatSper1"/>
</dbReference>
<dbReference type="Gene3D" id="1.10.287.70">
    <property type="match status" value="1"/>
</dbReference>
<evidence type="ECO:0000313" key="10">
    <source>
        <dbReference type="Proteomes" id="UP000663881"/>
    </source>
</evidence>
<dbReference type="GO" id="GO:0005227">
    <property type="term" value="F:calcium-activated cation channel activity"/>
    <property type="evidence" value="ECO:0007669"/>
    <property type="project" value="InterPro"/>
</dbReference>
<feature type="transmembrane region" description="Helical" evidence="6">
    <location>
        <begin position="88"/>
        <end position="107"/>
    </location>
</feature>
<accession>A0A819ZCI8</accession>
<reference evidence="9" key="1">
    <citation type="submission" date="2021-02" db="EMBL/GenBank/DDBJ databases">
        <authorList>
            <person name="Nowell W R."/>
        </authorList>
    </citation>
    <scope>NUCLEOTIDE SEQUENCE</scope>
</reference>
<dbReference type="Proteomes" id="UP000663891">
    <property type="component" value="Unassembled WGS sequence"/>
</dbReference>
<comment type="caution">
    <text evidence="9">The sequence shown here is derived from an EMBL/GenBank/DDBJ whole genome shotgun (WGS) entry which is preliminary data.</text>
</comment>
<evidence type="ECO:0000256" key="3">
    <source>
        <dbReference type="ARBA" id="ARBA00022989"/>
    </source>
</evidence>
<keyword evidence="2 6" id="KW-0812">Transmembrane</keyword>
<dbReference type="GO" id="GO:0060296">
    <property type="term" value="P:regulation of cilium beat frequency involved in ciliary motility"/>
    <property type="evidence" value="ECO:0007669"/>
    <property type="project" value="TreeGrafter"/>
</dbReference>
<feature type="transmembrane region" description="Helical" evidence="6">
    <location>
        <begin position="243"/>
        <end position="268"/>
    </location>
</feature>
<dbReference type="Gene3D" id="1.20.120.350">
    <property type="entry name" value="Voltage-gated potassium channels. Chain C"/>
    <property type="match status" value="1"/>
</dbReference>
<evidence type="ECO:0000259" key="7">
    <source>
        <dbReference type="Pfam" id="PF00520"/>
    </source>
</evidence>
<evidence type="ECO:0000256" key="2">
    <source>
        <dbReference type="ARBA" id="ARBA00022692"/>
    </source>
</evidence>
<dbReference type="SUPFAM" id="SSF81324">
    <property type="entry name" value="Voltage-gated potassium channels"/>
    <property type="match status" value="1"/>
</dbReference>
<evidence type="ECO:0000256" key="5">
    <source>
        <dbReference type="SAM" id="Coils"/>
    </source>
</evidence>
<dbReference type="InterPro" id="IPR005821">
    <property type="entry name" value="Ion_trans_dom"/>
</dbReference>
<evidence type="ECO:0000313" key="8">
    <source>
        <dbReference type="EMBL" id="CAF0806841.1"/>
    </source>
</evidence>
<keyword evidence="4 6" id="KW-0472">Membrane</keyword>
<dbReference type="GO" id="GO:0030317">
    <property type="term" value="P:flagellated sperm motility"/>
    <property type="evidence" value="ECO:0007669"/>
    <property type="project" value="InterPro"/>
</dbReference>
<dbReference type="GO" id="GO:0007283">
    <property type="term" value="P:spermatogenesis"/>
    <property type="evidence" value="ECO:0007669"/>
    <property type="project" value="TreeGrafter"/>
</dbReference>
<keyword evidence="5" id="KW-0175">Coiled coil</keyword>
<feature type="transmembrane region" description="Helical" evidence="6">
    <location>
        <begin position="212"/>
        <end position="231"/>
    </location>
</feature>
<dbReference type="PANTHER" id="PTHR47193">
    <property type="entry name" value="CATION CHANNEL SPERM-ASSOCIATED PROTEIN 1"/>
    <property type="match status" value="1"/>
</dbReference>
<dbReference type="Proteomes" id="UP000663881">
    <property type="component" value="Unassembled WGS sequence"/>
</dbReference>
<feature type="transmembrane region" description="Helical" evidence="6">
    <location>
        <begin position="65"/>
        <end position="82"/>
    </location>
</feature>
<dbReference type="EMBL" id="CAJOAY010007226">
    <property type="protein sequence ID" value="CAF4161384.1"/>
    <property type="molecule type" value="Genomic_DNA"/>
</dbReference>
<feature type="domain" description="Ion transport" evidence="7">
    <location>
        <begin position="25"/>
        <end position="273"/>
    </location>
</feature>
<keyword evidence="3 6" id="KW-1133">Transmembrane helix</keyword>
<feature type="transmembrane region" description="Helical" evidence="6">
    <location>
        <begin position="178"/>
        <end position="200"/>
    </location>
</feature>
<dbReference type="Pfam" id="PF00520">
    <property type="entry name" value="Ion_trans"/>
    <property type="match status" value="1"/>
</dbReference>
<evidence type="ECO:0000256" key="1">
    <source>
        <dbReference type="ARBA" id="ARBA00004141"/>
    </source>
</evidence>
<evidence type="ECO:0000256" key="4">
    <source>
        <dbReference type="ARBA" id="ARBA00023136"/>
    </source>
</evidence>
<comment type="subcellular location">
    <subcellularLocation>
        <location evidence="1">Membrane</location>
        <topology evidence="1">Multi-pass membrane protein</topology>
    </subcellularLocation>
</comment>